<feature type="signal peptide" evidence="1">
    <location>
        <begin position="1"/>
        <end position="20"/>
    </location>
</feature>
<dbReference type="Proteomes" id="UP000295662">
    <property type="component" value="Unassembled WGS sequence"/>
</dbReference>
<comment type="caution">
    <text evidence="2">The sequence shown here is derived from an EMBL/GenBank/DDBJ whole genome shotgun (WGS) entry which is preliminary data.</text>
</comment>
<keyword evidence="3" id="KW-1185">Reference proteome</keyword>
<evidence type="ECO:0008006" key="4">
    <source>
        <dbReference type="Google" id="ProtNLM"/>
    </source>
</evidence>
<accession>A0A4R7S0E5</accession>
<dbReference type="OrthoDB" id="269801at2"/>
<sequence length="210" mass="23961">MTLRILCTLLCLLATFPSHGQTVSRGADVQRVIDQVMAEVGGKDKLLTLFRMKETFHSGAKPTPDEGKKATVRVSVVEPPKYWWIGKKERADEPAKFDVWAWSLGVLMDPKTQVEIIPDLTHEGPPLFGLSVSGTIDPPMDLYFDKETKLLRRIGWRADYYLFSDWKEHDGVKYASKTVIYKKATGNPWFFHEITEIERLKELPAGLKRP</sequence>
<organism evidence="2 3">
    <name type="scientific">Prosthecobacter fusiformis</name>
    <dbReference type="NCBI Taxonomy" id="48464"/>
    <lineage>
        <taxon>Bacteria</taxon>
        <taxon>Pseudomonadati</taxon>
        <taxon>Verrucomicrobiota</taxon>
        <taxon>Verrucomicrobiia</taxon>
        <taxon>Verrucomicrobiales</taxon>
        <taxon>Verrucomicrobiaceae</taxon>
        <taxon>Prosthecobacter</taxon>
    </lineage>
</organism>
<evidence type="ECO:0000313" key="2">
    <source>
        <dbReference type="EMBL" id="TDU70906.1"/>
    </source>
</evidence>
<dbReference type="RefSeq" id="WP_133795109.1">
    <property type="nucleotide sequence ID" value="NZ_SOCA01000003.1"/>
</dbReference>
<gene>
    <name evidence="2" type="ORF">EI77_02024</name>
</gene>
<evidence type="ECO:0000313" key="3">
    <source>
        <dbReference type="Proteomes" id="UP000295662"/>
    </source>
</evidence>
<evidence type="ECO:0000256" key="1">
    <source>
        <dbReference type="SAM" id="SignalP"/>
    </source>
</evidence>
<reference evidence="2 3" key="1">
    <citation type="submission" date="2019-03" db="EMBL/GenBank/DDBJ databases">
        <title>Genomic Encyclopedia of Archaeal and Bacterial Type Strains, Phase II (KMG-II): from individual species to whole genera.</title>
        <authorList>
            <person name="Goeker M."/>
        </authorList>
    </citation>
    <scope>NUCLEOTIDE SEQUENCE [LARGE SCALE GENOMIC DNA]</scope>
    <source>
        <strain evidence="2 3">ATCC 25309</strain>
    </source>
</reference>
<proteinExistence type="predicted"/>
<dbReference type="AlphaFoldDB" id="A0A4R7S0E5"/>
<dbReference type="EMBL" id="SOCA01000003">
    <property type="protein sequence ID" value="TDU70906.1"/>
    <property type="molecule type" value="Genomic_DNA"/>
</dbReference>
<name>A0A4R7S0E5_9BACT</name>
<protein>
    <recommendedName>
        <fullName evidence="4">Outer membrane lipoprotein-sorting protein</fullName>
    </recommendedName>
</protein>
<feature type="chain" id="PRO_5020578183" description="Outer membrane lipoprotein-sorting protein" evidence="1">
    <location>
        <begin position="21"/>
        <end position="210"/>
    </location>
</feature>
<keyword evidence="1" id="KW-0732">Signal</keyword>